<organism evidence="1">
    <name type="scientific">Hexamita inflata</name>
    <dbReference type="NCBI Taxonomy" id="28002"/>
    <lineage>
        <taxon>Eukaryota</taxon>
        <taxon>Metamonada</taxon>
        <taxon>Diplomonadida</taxon>
        <taxon>Hexamitidae</taxon>
        <taxon>Hexamitinae</taxon>
        <taxon>Hexamita</taxon>
    </lineage>
</organism>
<gene>
    <name evidence="2" type="ORF">HINF_LOCUS22127</name>
    <name evidence="1" type="ORF">HINF_LOCUS46243</name>
</gene>
<accession>A0AA86QHW6</accession>
<dbReference type="AlphaFoldDB" id="A0AA86QHW6"/>
<dbReference type="Proteomes" id="UP001642409">
    <property type="component" value="Unassembled WGS sequence"/>
</dbReference>
<evidence type="ECO:0000313" key="3">
    <source>
        <dbReference type="Proteomes" id="UP001642409"/>
    </source>
</evidence>
<reference evidence="2 3" key="2">
    <citation type="submission" date="2024-07" db="EMBL/GenBank/DDBJ databases">
        <authorList>
            <person name="Akdeniz Z."/>
        </authorList>
    </citation>
    <scope>NUCLEOTIDE SEQUENCE [LARGE SCALE GENOMIC DNA]</scope>
</reference>
<dbReference type="EMBL" id="CATOUU010000906">
    <property type="protein sequence ID" value="CAI9958598.1"/>
    <property type="molecule type" value="Genomic_DNA"/>
</dbReference>
<protein>
    <submittedName>
        <fullName evidence="2">Hypothetical_protein</fullName>
    </submittedName>
</protein>
<comment type="caution">
    <text evidence="1">The sequence shown here is derived from an EMBL/GenBank/DDBJ whole genome shotgun (WGS) entry which is preliminary data.</text>
</comment>
<sequence length="147" mass="17815">MEVITKQDQDTLDSDQLQMFQQSRLFRNYKYYPVIYNIQAPWYVVKCVIISQLRELRHQFITSFNFCDFIILCISRNQNKRRLIPSLQNYNQNKGKSLKIYDIGSISQKPIQTAIINGRTLSFLFFFEKYYKFLYYEENIKTLKFVL</sequence>
<evidence type="ECO:0000313" key="2">
    <source>
        <dbReference type="EMBL" id="CAL6010519.1"/>
    </source>
</evidence>
<proteinExistence type="predicted"/>
<reference evidence="1" key="1">
    <citation type="submission" date="2023-06" db="EMBL/GenBank/DDBJ databases">
        <authorList>
            <person name="Kurt Z."/>
        </authorList>
    </citation>
    <scope>NUCLEOTIDE SEQUENCE</scope>
</reference>
<dbReference type="EMBL" id="CAXDID020000061">
    <property type="protein sequence ID" value="CAL6010519.1"/>
    <property type="molecule type" value="Genomic_DNA"/>
</dbReference>
<name>A0AA86QHW6_9EUKA</name>
<keyword evidence="3" id="KW-1185">Reference proteome</keyword>
<evidence type="ECO:0000313" key="1">
    <source>
        <dbReference type="EMBL" id="CAI9958598.1"/>
    </source>
</evidence>